<evidence type="ECO:0000313" key="2">
    <source>
        <dbReference type="EMBL" id="MDO6454257.1"/>
    </source>
</evidence>
<reference evidence="2" key="1">
    <citation type="submission" date="2023-07" db="EMBL/GenBank/DDBJ databases">
        <title>Genome content predicts the carbon catabolic preferences of heterotrophic bacteria.</title>
        <authorList>
            <person name="Gralka M."/>
        </authorList>
    </citation>
    <scope>NUCLEOTIDE SEQUENCE</scope>
    <source>
        <strain evidence="2">I2M16</strain>
    </source>
</reference>
<evidence type="ECO:0000259" key="1">
    <source>
        <dbReference type="PROSITE" id="PS51186"/>
    </source>
</evidence>
<dbReference type="AlphaFoldDB" id="A0AAW7XKT8"/>
<evidence type="ECO:0000313" key="3">
    <source>
        <dbReference type="Proteomes" id="UP001169862"/>
    </source>
</evidence>
<dbReference type="SUPFAM" id="SSF55729">
    <property type="entry name" value="Acyl-CoA N-acyltransferases (Nat)"/>
    <property type="match status" value="1"/>
</dbReference>
<dbReference type="Pfam" id="PF13508">
    <property type="entry name" value="Acetyltransf_7"/>
    <property type="match status" value="1"/>
</dbReference>
<proteinExistence type="predicted"/>
<dbReference type="InterPro" id="IPR000182">
    <property type="entry name" value="GNAT_dom"/>
</dbReference>
<dbReference type="Gene3D" id="3.40.630.30">
    <property type="match status" value="1"/>
</dbReference>
<dbReference type="RefSeq" id="WP_303550778.1">
    <property type="nucleotide sequence ID" value="NZ_JAUOPG010000007.1"/>
</dbReference>
<dbReference type="Proteomes" id="UP001169862">
    <property type="component" value="Unassembled WGS sequence"/>
</dbReference>
<comment type="caution">
    <text evidence="2">The sequence shown here is derived from an EMBL/GenBank/DDBJ whole genome shotgun (WGS) entry which is preliminary data.</text>
</comment>
<gene>
    <name evidence="2" type="ORF">Q4490_11855</name>
</gene>
<sequence>MDNSSSPNNIRFQPLSPSQWRLLHPFYKRNNYKGFPRNGETVAVLIDASNLIIAVARITLQAGERIIRGVWVEDEFRRQGYGIRLLDCIEKEGWLTHSYCFAQPHLQDFYEAAGFISVDDKELPNNLRNLLRRYQEVDNSLRAFYHPM</sequence>
<organism evidence="2 3">
    <name type="scientific">Neptunomonas phycophila</name>
    <dbReference type="NCBI Taxonomy" id="1572645"/>
    <lineage>
        <taxon>Bacteria</taxon>
        <taxon>Pseudomonadati</taxon>
        <taxon>Pseudomonadota</taxon>
        <taxon>Gammaproteobacteria</taxon>
        <taxon>Oceanospirillales</taxon>
        <taxon>Oceanospirillaceae</taxon>
        <taxon>Neptunomonas</taxon>
    </lineage>
</organism>
<dbReference type="InterPro" id="IPR016181">
    <property type="entry name" value="Acyl_CoA_acyltransferase"/>
</dbReference>
<accession>A0AAW7XKT8</accession>
<protein>
    <submittedName>
        <fullName evidence="2">GNAT family N-acetyltransferase</fullName>
    </submittedName>
</protein>
<dbReference type="PROSITE" id="PS51186">
    <property type="entry name" value="GNAT"/>
    <property type="match status" value="1"/>
</dbReference>
<dbReference type="EMBL" id="JAUOPG010000007">
    <property type="protein sequence ID" value="MDO6454257.1"/>
    <property type="molecule type" value="Genomic_DNA"/>
</dbReference>
<dbReference type="GO" id="GO:0016747">
    <property type="term" value="F:acyltransferase activity, transferring groups other than amino-acyl groups"/>
    <property type="evidence" value="ECO:0007669"/>
    <property type="project" value="InterPro"/>
</dbReference>
<feature type="domain" description="N-acetyltransferase" evidence="1">
    <location>
        <begin position="1"/>
        <end position="136"/>
    </location>
</feature>
<name>A0AAW7XKT8_9GAMM</name>
<dbReference type="CDD" id="cd04301">
    <property type="entry name" value="NAT_SF"/>
    <property type="match status" value="1"/>
</dbReference>